<keyword evidence="1" id="KW-0472">Membrane</keyword>
<dbReference type="EMBL" id="JBBPBF010000003">
    <property type="protein sequence ID" value="KAK7614682.1"/>
    <property type="molecule type" value="Genomic_DNA"/>
</dbReference>
<gene>
    <name evidence="2" type="ORF">JOL62DRAFT_231084</name>
</gene>
<keyword evidence="3" id="KW-1185">Reference proteome</keyword>
<keyword evidence="1" id="KW-1133">Transmembrane helix</keyword>
<organism evidence="2 3">
    <name type="scientific">Phyllosticta paracitricarpa</name>
    <dbReference type="NCBI Taxonomy" id="2016321"/>
    <lineage>
        <taxon>Eukaryota</taxon>
        <taxon>Fungi</taxon>
        <taxon>Dikarya</taxon>
        <taxon>Ascomycota</taxon>
        <taxon>Pezizomycotina</taxon>
        <taxon>Dothideomycetes</taxon>
        <taxon>Dothideomycetes incertae sedis</taxon>
        <taxon>Botryosphaeriales</taxon>
        <taxon>Phyllostictaceae</taxon>
        <taxon>Phyllosticta</taxon>
    </lineage>
</organism>
<evidence type="ECO:0008006" key="4">
    <source>
        <dbReference type="Google" id="ProtNLM"/>
    </source>
</evidence>
<evidence type="ECO:0000313" key="2">
    <source>
        <dbReference type="EMBL" id="KAK7614682.1"/>
    </source>
</evidence>
<sequence length="122" mass="14370">MELGFLFFPSTFSLVDFFFLFWDAMITIQHRRHNTHQHRHEHKHLTAFPSKTTTKWAKMEICTTCFNSGFLVFVVLFFVWSRRSSRTGFDWLGWGGLLAFSFWGFGGWADGMNCCISFGLRH</sequence>
<protein>
    <recommendedName>
        <fullName evidence="4">Transmembrane protein</fullName>
    </recommendedName>
</protein>
<comment type="caution">
    <text evidence="2">The sequence shown here is derived from an EMBL/GenBank/DDBJ whole genome shotgun (WGS) entry which is preliminary data.</text>
</comment>
<evidence type="ECO:0000313" key="3">
    <source>
        <dbReference type="Proteomes" id="UP001367316"/>
    </source>
</evidence>
<proteinExistence type="predicted"/>
<name>A0ABR1NJX6_9PEZI</name>
<reference evidence="2 3" key="1">
    <citation type="submission" date="2024-04" db="EMBL/GenBank/DDBJ databases">
        <title>Phyllosticta paracitricarpa is synonymous to the EU quarantine fungus P. citricarpa based on phylogenomic analyses.</title>
        <authorList>
            <consortium name="Lawrence Berkeley National Laboratory"/>
            <person name="Van ingen-buijs V.A."/>
            <person name="Van westerhoven A.C."/>
            <person name="Haridas S."/>
            <person name="Skiadas P."/>
            <person name="Martin F."/>
            <person name="Groenewald J.Z."/>
            <person name="Crous P.W."/>
            <person name="Seidl M.F."/>
        </authorList>
    </citation>
    <scope>NUCLEOTIDE SEQUENCE [LARGE SCALE GENOMIC DNA]</scope>
    <source>
        <strain evidence="2 3">CBS 141358</strain>
    </source>
</reference>
<dbReference type="Proteomes" id="UP001367316">
    <property type="component" value="Unassembled WGS sequence"/>
</dbReference>
<accession>A0ABR1NJX6</accession>
<feature type="transmembrane region" description="Helical" evidence="1">
    <location>
        <begin position="61"/>
        <end position="80"/>
    </location>
</feature>
<keyword evidence="1" id="KW-0812">Transmembrane</keyword>
<evidence type="ECO:0000256" key="1">
    <source>
        <dbReference type="SAM" id="Phobius"/>
    </source>
</evidence>
<feature type="transmembrane region" description="Helical" evidence="1">
    <location>
        <begin position="6"/>
        <end position="28"/>
    </location>
</feature>